<evidence type="ECO:0000313" key="3">
    <source>
        <dbReference type="Proteomes" id="UP000789901"/>
    </source>
</evidence>
<name>A0ABN7XP22_GIGMA</name>
<evidence type="ECO:0000256" key="1">
    <source>
        <dbReference type="SAM" id="MobiDB-lite"/>
    </source>
</evidence>
<protein>
    <submittedName>
        <fullName evidence="2">16819_t:CDS:1</fullName>
    </submittedName>
</protein>
<feature type="region of interest" description="Disordered" evidence="1">
    <location>
        <begin position="45"/>
        <end position="64"/>
    </location>
</feature>
<feature type="non-terminal residue" evidence="2">
    <location>
        <position position="64"/>
    </location>
</feature>
<keyword evidence="3" id="KW-1185">Reference proteome</keyword>
<reference evidence="2 3" key="1">
    <citation type="submission" date="2021-06" db="EMBL/GenBank/DDBJ databases">
        <authorList>
            <person name="Kallberg Y."/>
            <person name="Tangrot J."/>
            <person name="Rosling A."/>
        </authorList>
    </citation>
    <scope>NUCLEOTIDE SEQUENCE [LARGE SCALE GENOMIC DNA]</scope>
    <source>
        <strain evidence="2 3">120-4 pot B 10/14</strain>
    </source>
</reference>
<dbReference type="EMBL" id="CAJVQB010167086">
    <property type="protein sequence ID" value="CAG8857088.1"/>
    <property type="molecule type" value="Genomic_DNA"/>
</dbReference>
<gene>
    <name evidence="2" type="ORF">GMARGA_LOCUS45909</name>
</gene>
<proteinExistence type="predicted"/>
<accession>A0ABN7XP22</accession>
<feature type="non-terminal residue" evidence="2">
    <location>
        <position position="1"/>
    </location>
</feature>
<evidence type="ECO:0000313" key="2">
    <source>
        <dbReference type="EMBL" id="CAG8857088.1"/>
    </source>
</evidence>
<dbReference type="Proteomes" id="UP000789901">
    <property type="component" value="Unassembled WGS sequence"/>
</dbReference>
<organism evidence="2 3">
    <name type="scientific">Gigaspora margarita</name>
    <dbReference type="NCBI Taxonomy" id="4874"/>
    <lineage>
        <taxon>Eukaryota</taxon>
        <taxon>Fungi</taxon>
        <taxon>Fungi incertae sedis</taxon>
        <taxon>Mucoromycota</taxon>
        <taxon>Glomeromycotina</taxon>
        <taxon>Glomeromycetes</taxon>
        <taxon>Diversisporales</taxon>
        <taxon>Gigasporaceae</taxon>
        <taxon>Gigaspora</taxon>
    </lineage>
</organism>
<comment type="caution">
    <text evidence="2">The sequence shown here is derived from an EMBL/GenBank/DDBJ whole genome shotgun (WGS) entry which is preliminary data.</text>
</comment>
<sequence>DPNNKNNYTKNKPMFNSNKENHTACIQVGNSFEFHSNTGKSLGFVENNRAKKQKPATGSNSIEL</sequence>